<dbReference type="Gene3D" id="3.40.50.980">
    <property type="match status" value="2"/>
</dbReference>
<dbReference type="NCBIfam" id="TIGR01733">
    <property type="entry name" value="AA-adenyl-dom"/>
    <property type="match status" value="1"/>
</dbReference>
<dbReference type="InterPro" id="IPR025110">
    <property type="entry name" value="AMP-bd_C"/>
</dbReference>
<dbReference type="PANTHER" id="PTHR45527:SF1">
    <property type="entry name" value="FATTY ACID SYNTHASE"/>
    <property type="match status" value="1"/>
</dbReference>
<feature type="region of interest" description="Disordered" evidence="3">
    <location>
        <begin position="699"/>
        <end position="722"/>
    </location>
</feature>
<feature type="domain" description="AMP-dependent synthetase/ligase" evidence="4">
    <location>
        <begin position="214"/>
        <end position="568"/>
    </location>
</feature>
<dbReference type="Gene3D" id="2.30.38.10">
    <property type="entry name" value="Luciferase, Domain 3"/>
    <property type="match status" value="1"/>
</dbReference>
<evidence type="ECO:0000259" key="5">
    <source>
        <dbReference type="Pfam" id="PF00668"/>
    </source>
</evidence>
<evidence type="ECO:0000313" key="7">
    <source>
        <dbReference type="EMBL" id="KAK9680247.1"/>
    </source>
</evidence>
<accession>A0ABR2VM89</accession>
<dbReference type="Gene3D" id="3.30.300.30">
    <property type="match status" value="1"/>
</dbReference>
<dbReference type="Pfam" id="PF00501">
    <property type="entry name" value="AMP-binding"/>
    <property type="match status" value="1"/>
</dbReference>
<evidence type="ECO:0000313" key="8">
    <source>
        <dbReference type="Proteomes" id="UP001479436"/>
    </source>
</evidence>
<dbReference type="InterPro" id="IPR000873">
    <property type="entry name" value="AMP-dep_synth/lig_dom"/>
</dbReference>
<keyword evidence="2" id="KW-0597">Phosphoprotein</keyword>
<dbReference type="PANTHER" id="PTHR45527">
    <property type="entry name" value="NONRIBOSOMAL PEPTIDE SYNTHETASE"/>
    <property type="match status" value="1"/>
</dbReference>
<feature type="domain" description="Condensation" evidence="5">
    <location>
        <begin position="5"/>
        <end position="193"/>
    </location>
</feature>
<dbReference type="InterPro" id="IPR045851">
    <property type="entry name" value="AMP-bd_C_sf"/>
</dbReference>
<dbReference type="InterPro" id="IPR001242">
    <property type="entry name" value="Condensation_dom"/>
</dbReference>
<keyword evidence="8" id="KW-1185">Reference proteome</keyword>
<name>A0ABR2VM89_9FUNG</name>
<dbReference type="InterPro" id="IPR010071">
    <property type="entry name" value="AA_adenyl_dom"/>
</dbReference>
<organism evidence="7 8">
    <name type="scientific">Basidiobolus ranarum</name>
    <dbReference type="NCBI Taxonomy" id="34480"/>
    <lineage>
        <taxon>Eukaryota</taxon>
        <taxon>Fungi</taxon>
        <taxon>Fungi incertae sedis</taxon>
        <taxon>Zoopagomycota</taxon>
        <taxon>Entomophthoromycotina</taxon>
        <taxon>Basidiobolomycetes</taxon>
        <taxon>Basidiobolales</taxon>
        <taxon>Basidiobolaceae</taxon>
        <taxon>Basidiobolus</taxon>
    </lineage>
</organism>
<evidence type="ECO:0000259" key="4">
    <source>
        <dbReference type="Pfam" id="PF00501"/>
    </source>
</evidence>
<dbReference type="PROSITE" id="PS00455">
    <property type="entry name" value="AMP_BINDING"/>
    <property type="match status" value="1"/>
</dbReference>
<evidence type="ECO:0000256" key="3">
    <source>
        <dbReference type="SAM" id="MobiDB-lite"/>
    </source>
</evidence>
<dbReference type="InterPro" id="IPR020459">
    <property type="entry name" value="AMP-binding"/>
</dbReference>
<feature type="domain" description="AMP-binding enzyme C-terminal" evidence="6">
    <location>
        <begin position="627"/>
        <end position="700"/>
    </location>
</feature>
<sequence>MCHLAWAQVIARTSGQQRVVFGTVLFGRMQAGSGADRAMGLFINTLPVRIDIENSSVQHTVRQTQVTLAALMDHEHASLALAQRCSSVPSGTPMFSALLNYRHNKKEASENTGIPGIDYIEGQERTNYPFVMSVEDNGNSLGITAQIVQPFDSVRIIEYMQQALQSLAVALESTPNMPVQELEIIPMDERNLMLHSWNTTHEPYPDQLCIHHLFEQQVSRSPDAVAIVYESQTLTYAEINVRANRLAHHLIDIGVTPDTLVALCVERSPAVVIGILAILKAGGAYLPLDPVYASERLADILSDASPSIILADKHGQNTIGEASLLTLTVIDPNMQLDENHTENPQVPSLTSHHLAYVIYTSGSTGKPKGVMVEHAQVTRLFDATASWYQFDENDTWCLLHSYSFDFSVWELWGALRYGGKLVLPSHHVTRSSEDLYQLICEQGITVLNLTPSAFKPLIVCQAQSELRDQLRYVIFGGEALEPAILQPWYATRSEDSPKIVNMYGITETTVHVTYRVMKKEDCAQVISPIGARIPDLTTYILDTHGNPVPLGVIGELYIGGAGVTRGYLNRPELTAERFPLDPFSKRQGARMYRTGDLGRYLSDGSLIFLGRNDHQVKIRGFRIELGEIEARLVDHPVVKEAVVLVLGDASDKRLVAYIVAEHREDLAHLLRSHVAARLPDYMTPAAFVRMDELPLTSNGKLDRRALPEPDSDSLVSQRYEEPVGEIETALAAD</sequence>
<dbReference type="Gene3D" id="3.30.559.30">
    <property type="entry name" value="Nonribosomal peptide synthetase, condensation domain"/>
    <property type="match status" value="1"/>
</dbReference>
<dbReference type="SUPFAM" id="SSF52777">
    <property type="entry name" value="CoA-dependent acyltransferases"/>
    <property type="match status" value="1"/>
</dbReference>
<dbReference type="Proteomes" id="UP001479436">
    <property type="component" value="Unassembled WGS sequence"/>
</dbReference>
<dbReference type="Pfam" id="PF00668">
    <property type="entry name" value="Condensation"/>
    <property type="match status" value="1"/>
</dbReference>
<evidence type="ECO:0000256" key="1">
    <source>
        <dbReference type="ARBA" id="ARBA00022450"/>
    </source>
</evidence>
<dbReference type="CDD" id="cd17643">
    <property type="entry name" value="A_NRPS_Cytc1-like"/>
    <property type="match status" value="1"/>
</dbReference>
<evidence type="ECO:0000256" key="2">
    <source>
        <dbReference type="ARBA" id="ARBA00022553"/>
    </source>
</evidence>
<reference evidence="7 8" key="1">
    <citation type="submission" date="2023-04" db="EMBL/GenBank/DDBJ databases">
        <title>Genome of Basidiobolus ranarum AG-B5.</title>
        <authorList>
            <person name="Stajich J.E."/>
            <person name="Carter-House D."/>
            <person name="Gryganskyi A."/>
        </authorList>
    </citation>
    <scope>NUCLEOTIDE SEQUENCE [LARGE SCALE GENOMIC DNA]</scope>
    <source>
        <strain evidence="7 8">AG-B5</strain>
    </source>
</reference>
<dbReference type="InterPro" id="IPR020845">
    <property type="entry name" value="AMP-binding_CS"/>
</dbReference>
<gene>
    <name evidence="7" type="ORF">K7432_015999</name>
</gene>
<dbReference type="Pfam" id="PF13193">
    <property type="entry name" value="AMP-binding_C"/>
    <property type="match status" value="1"/>
</dbReference>
<dbReference type="SUPFAM" id="SSF56801">
    <property type="entry name" value="Acetyl-CoA synthetase-like"/>
    <property type="match status" value="1"/>
</dbReference>
<evidence type="ECO:0000259" key="6">
    <source>
        <dbReference type="Pfam" id="PF13193"/>
    </source>
</evidence>
<keyword evidence="1" id="KW-0596">Phosphopantetheine</keyword>
<protein>
    <submittedName>
        <fullName evidence="7">Uncharacterized protein</fullName>
    </submittedName>
</protein>
<dbReference type="PRINTS" id="PR00154">
    <property type="entry name" value="AMPBINDING"/>
</dbReference>
<dbReference type="EMBL" id="JASJQH010009276">
    <property type="protein sequence ID" value="KAK9680247.1"/>
    <property type="molecule type" value="Genomic_DNA"/>
</dbReference>
<proteinExistence type="predicted"/>
<comment type="caution">
    <text evidence="7">The sequence shown here is derived from an EMBL/GenBank/DDBJ whole genome shotgun (WGS) entry which is preliminary data.</text>
</comment>